<dbReference type="GO" id="GO:0003755">
    <property type="term" value="F:peptidyl-prolyl cis-trans isomerase activity"/>
    <property type="evidence" value="ECO:0007669"/>
    <property type="project" value="UniProtKB-UniRule"/>
</dbReference>
<dbReference type="EMBL" id="CP046401">
    <property type="protein sequence ID" value="QGY46934.1"/>
    <property type="molecule type" value="Genomic_DNA"/>
</dbReference>
<evidence type="ECO:0000256" key="2">
    <source>
        <dbReference type="ARBA" id="ARBA00006577"/>
    </source>
</evidence>
<dbReference type="InterPro" id="IPR001179">
    <property type="entry name" value="PPIase_FKBP_dom"/>
</dbReference>
<evidence type="ECO:0000256" key="4">
    <source>
        <dbReference type="ARBA" id="ARBA00023235"/>
    </source>
</evidence>
<evidence type="ECO:0000256" key="5">
    <source>
        <dbReference type="PROSITE-ProRule" id="PRU00277"/>
    </source>
</evidence>
<reference evidence="8 9" key="1">
    <citation type="submission" date="2019-11" db="EMBL/GenBank/DDBJ databases">
        <authorList>
            <person name="Zheng R.K."/>
            <person name="Sun C.M."/>
        </authorList>
    </citation>
    <scope>NUCLEOTIDE SEQUENCE [LARGE SCALE GENOMIC DNA]</scope>
    <source>
        <strain evidence="8 9">WC007</strain>
    </source>
</reference>
<comment type="similarity">
    <text evidence="2 6">Belongs to the FKBP-type PPIase family.</text>
</comment>
<evidence type="ECO:0000313" key="9">
    <source>
        <dbReference type="Proteomes" id="UP000428260"/>
    </source>
</evidence>
<evidence type="ECO:0000256" key="6">
    <source>
        <dbReference type="RuleBase" id="RU003915"/>
    </source>
</evidence>
<dbReference type="Pfam" id="PF00254">
    <property type="entry name" value="FKBP_C"/>
    <property type="match status" value="1"/>
</dbReference>
<dbReference type="AlphaFoldDB" id="A0A6I6K9X4"/>
<dbReference type="PANTHER" id="PTHR43811">
    <property type="entry name" value="FKBP-TYPE PEPTIDYL-PROLYL CIS-TRANS ISOMERASE FKPA"/>
    <property type="match status" value="1"/>
</dbReference>
<evidence type="ECO:0000313" key="8">
    <source>
        <dbReference type="EMBL" id="QGY46934.1"/>
    </source>
</evidence>
<dbReference type="PROSITE" id="PS51257">
    <property type="entry name" value="PROKAR_LIPOPROTEIN"/>
    <property type="match status" value="1"/>
</dbReference>
<organism evidence="8 9">
    <name type="scientific">Maribellus comscasis</name>
    <dbReference type="NCBI Taxonomy" id="2681766"/>
    <lineage>
        <taxon>Bacteria</taxon>
        <taxon>Pseudomonadati</taxon>
        <taxon>Bacteroidota</taxon>
        <taxon>Bacteroidia</taxon>
        <taxon>Marinilabiliales</taxon>
        <taxon>Prolixibacteraceae</taxon>
        <taxon>Maribellus</taxon>
    </lineage>
</organism>
<dbReference type="PANTHER" id="PTHR43811:SF19">
    <property type="entry name" value="39 KDA FK506-BINDING NUCLEAR PROTEIN"/>
    <property type="match status" value="1"/>
</dbReference>
<dbReference type="SUPFAM" id="SSF54534">
    <property type="entry name" value="FKBP-like"/>
    <property type="match status" value="1"/>
</dbReference>
<dbReference type="PROSITE" id="PS50059">
    <property type="entry name" value="FKBP_PPIASE"/>
    <property type="match status" value="1"/>
</dbReference>
<gene>
    <name evidence="8" type="ORF">GM418_25720</name>
</gene>
<dbReference type="Gene3D" id="3.10.50.40">
    <property type="match status" value="1"/>
</dbReference>
<accession>A0A6I6K9X4</accession>
<dbReference type="Proteomes" id="UP000428260">
    <property type="component" value="Chromosome"/>
</dbReference>
<dbReference type="RefSeq" id="WP_158870307.1">
    <property type="nucleotide sequence ID" value="NZ_CP046401.1"/>
</dbReference>
<evidence type="ECO:0000256" key="3">
    <source>
        <dbReference type="ARBA" id="ARBA00023110"/>
    </source>
</evidence>
<name>A0A6I6K9X4_9BACT</name>
<comment type="catalytic activity">
    <reaction evidence="1 5 6">
        <text>[protein]-peptidylproline (omega=180) = [protein]-peptidylproline (omega=0)</text>
        <dbReference type="Rhea" id="RHEA:16237"/>
        <dbReference type="Rhea" id="RHEA-COMP:10747"/>
        <dbReference type="Rhea" id="RHEA-COMP:10748"/>
        <dbReference type="ChEBI" id="CHEBI:83833"/>
        <dbReference type="ChEBI" id="CHEBI:83834"/>
        <dbReference type="EC" id="5.2.1.8"/>
    </reaction>
</comment>
<protein>
    <recommendedName>
        <fullName evidence="6">Peptidyl-prolyl cis-trans isomerase</fullName>
        <ecNumber evidence="6">5.2.1.8</ecNumber>
    </recommendedName>
</protein>
<proteinExistence type="inferred from homology"/>
<evidence type="ECO:0000259" key="7">
    <source>
        <dbReference type="PROSITE" id="PS50059"/>
    </source>
</evidence>
<dbReference type="EC" id="5.2.1.8" evidence="6"/>
<dbReference type="InterPro" id="IPR046357">
    <property type="entry name" value="PPIase_dom_sf"/>
</dbReference>
<keyword evidence="9" id="KW-1185">Reference proteome</keyword>
<feature type="domain" description="PPIase FKBP-type" evidence="7">
    <location>
        <begin position="80"/>
        <end position="176"/>
    </location>
</feature>
<keyword evidence="4 5" id="KW-0413">Isomerase</keyword>
<sequence length="186" mass="20815">MKQVRDKMKIFRISGLLSVVILIVLSSCNDDNNGYERMRKKELEILDAYITEHDYTDFRKPSGLYYIETEVGTGDSIQVGDQVQIFYSTWALIASDSITLIDESQGYSLGQRYEPYEFIVGEGSAISGLEEAATYMQKGTKASLVMPSEIAYGQSGTYGVSGFTTLLMEVEVYKIFRAEVPGESEE</sequence>
<evidence type="ECO:0000256" key="1">
    <source>
        <dbReference type="ARBA" id="ARBA00000971"/>
    </source>
</evidence>
<dbReference type="KEGG" id="mcos:GM418_25720"/>
<keyword evidence="3 5" id="KW-0697">Rotamase</keyword>